<dbReference type="FunFam" id="3.40.50.1580:FF:000010">
    <property type="entry name" value="Purine nucleoside phosphorylase"/>
    <property type="match status" value="1"/>
</dbReference>
<evidence type="ECO:0000256" key="2">
    <source>
        <dbReference type="ARBA" id="ARBA00005058"/>
    </source>
</evidence>
<protein>
    <recommendedName>
        <fullName evidence="8">Purine nucleoside phosphorylase</fullName>
        <ecNumber evidence="8">2.4.2.1</ecNumber>
    </recommendedName>
    <alternativeName>
        <fullName evidence="8">Inosine-guanosine phosphorylase</fullName>
    </alternativeName>
</protein>
<dbReference type="InterPro" id="IPR011268">
    <property type="entry name" value="Purine_phosphorylase"/>
</dbReference>
<comment type="pathway">
    <text evidence="2 8">Purine metabolism; purine nucleoside salvage.</text>
</comment>
<dbReference type="EMBL" id="DWYA01000009">
    <property type="protein sequence ID" value="HJB38950.1"/>
    <property type="molecule type" value="Genomic_DNA"/>
</dbReference>
<comment type="similarity">
    <text evidence="3 8">Belongs to the PNP/MTAP phosphorylase family.</text>
</comment>
<evidence type="ECO:0000313" key="12">
    <source>
        <dbReference type="Proteomes" id="UP000824209"/>
    </source>
</evidence>
<dbReference type="NCBIfam" id="NF006054">
    <property type="entry name" value="PRK08202.1"/>
    <property type="match status" value="1"/>
</dbReference>
<dbReference type="AlphaFoldDB" id="A0A9D2M147"/>
<dbReference type="SUPFAM" id="SSF53167">
    <property type="entry name" value="Purine and uridine phosphorylases"/>
    <property type="match status" value="1"/>
</dbReference>
<dbReference type="Gene3D" id="3.40.50.1580">
    <property type="entry name" value="Nucleoside phosphorylase domain"/>
    <property type="match status" value="1"/>
</dbReference>
<dbReference type="CDD" id="cd09009">
    <property type="entry name" value="PNP-EcPNPII_like"/>
    <property type="match status" value="1"/>
</dbReference>
<dbReference type="NCBIfam" id="TIGR01700">
    <property type="entry name" value="PNPH"/>
    <property type="match status" value="1"/>
</dbReference>
<gene>
    <name evidence="11" type="ORF">H9943_00980</name>
</gene>
<organism evidence="11 12">
    <name type="scientific">Candidatus Ruthenibacterium avium</name>
    <dbReference type="NCBI Taxonomy" id="2838751"/>
    <lineage>
        <taxon>Bacteria</taxon>
        <taxon>Bacillati</taxon>
        <taxon>Bacillota</taxon>
        <taxon>Clostridia</taxon>
        <taxon>Eubacteriales</taxon>
        <taxon>Oscillospiraceae</taxon>
        <taxon>Ruthenibacterium</taxon>
    </lineage>
</organism>
<dbReference type="PIRSF" id="PIRSF000477">
    <property type="entry name" value="PurNPase"/>
    <property type="match status" value="1"/>
</dbReference>
<comment type="function">
    <text evidence="1">The purine nucleoside phosphorylases catalyze the phosphorolytic breakdown of the N-glycosidic bond in the beta-(deoxy)ribonucleoside molecules, with the formation of the corresponding free purine bases and pentose-1-phosphate. Cleaves guanosine, inosine, 2'-deoxyguanosine and 2'-deoxyinosine.</text>
</comment>
<evidence type="ECO:0000256" key="7">
    <source>
        <dbReference type="ARBA" id="ARBA00048556"/>
    </source>
</evidence>
<feature type="binding site" evidence="9">
    <location>
        <position position="234"/>
    </location>
    <ligand>
        <name>a purine D-ribonucleoside</name>
        <dbReference type="ChEBI" id="CHEBI:142355"/>
    </ligand>
</feature>
<feature type="binding site" evidence="9">
    <location>
        <begin position="80"/>
        <end position="82"/>
    </location>
    <ligand>
        <name>phosphate</name>
        <dbReference type="ChEBI" id="CHEBI:43474"/>
    </ligand>
</feature>
<evidence type="ECO:0000256" key="5">
    <source>
        <dbReference type="ARBA" id="ARBA00022676"/>
    </source>
</evidence>
<dbReference type="Pfam" id="PF01048">
    <property type="entry name" value="PNP_UDP_1"/>
    <property type="match status" value="1"/>
</dbReference>
<keyword evidence="4" id="KW-0597">Phosphoprotein</keyword>
<dbReference type="GO" id="GO:0009116">
    <property type="term" value="P:nucleoside metabolic process"/>
    <property type="evidence" value="ECO:0007669"/>
    <property type="project" value="InterPro"/>
</dbReference>
<evidence type="ECO:0000259" key="10">
    <source>
        <dbReference type="Pfam" id="PF01048"/>
    </source>
</evidence>
<dbReference type="GO" id="GO:0004731">
    <property type="term" value="F:purine-nucleoside phosphorylase activity"/>
    <property type="evidence" value="ECO:0007669"/>
    <property type="project" value="UniProtKB-EC"/>
</dbReference>
<feature type="binding site" evidence="9">
    <location>
        <position position="211"/>
    </location>
    <ligand>
        <name>phosphate</name>
        <dbReference type="ChEBI" id="CHEBI:43474"/>
    </ligand>
</feature>
<evidence type="ECO:0000313" key="11">
    <source>
        <dbReference type="EMBL" id="HJB38950.1"/>
    </source>
</evidence>
<dbReference type="InterPro" id="IPR011270">
    <property type="entry name" value="Pur_Nuc_Pase_Ino/Guo-sp"/>
</dbReference>
<evidence type="ECO:0000256" key="4">
    <source>
        <dbReference type="ARBA" id="ARBA00022553"/>
    </source>
</evidence>
<reference evidence="11" key="2">
    <citation type="submission" date="2021-04" db="EMBL/GenBank/DDBJ databases">
        <authorList>
            <person name="Gilroy R."/>
        </authorList>
    </citation>
    <scope>NUCLEOTIDE SEQUENCE</scope>
    <source>
        <strain evidence="11">ChiBcec8-14828</strain>
    </source>
</reference>
<comment type="catalytic activity">
    <reaction evidence="7">
        <text>a purine 2'-deoxy-D-ribonucleoside + phosphate = a purine nucleobase + 2-deoxy-alpha-D-ribose 1-phosphate</text>
        <dbReference type="Rhea" id="RHEA:36431"/>
        <dbReference type="ChEBI" id="CHEBI:26386"/>
        <dbReference type="ChEBI" id="CHEBI:43474"/>
        <dbReference type="ChEBI" id="CHEBI:57259"/>
        <dbReference type="ChEBI" id="CHEBI:142361"/>
        <dbReference type="EC" id="2.4.2.1"/>
    </reaction>
</comment>
<dbReference type="Proteomes" id="UP000824209">
    <property type="component" value="Unassembled WGS sequence"/>
</dbReference>
<dbReference type="PANTHER" id="PTHR11904">
    <property type="entry name" value="METHYLTHIOADENOSINE/PURINE NUCLEOSIDE PHOSPHORYLASE"/>
    <property type="match status" value="1"/>
</dbReference>
<feature type="binding site" evidence="9">
    <location>
        <position position="112"/>
    </location>
    <ligand>
        <name>phosphate</name>
        <dbReference type="ChEBI" id="CHEBI:43474"/>
    </ligand>
</feature>
<feature type="binding site" evidence="9">
    <location>
        <position position="192"/>
    </location>
    <ligand>
        <name>a purine D-ribonucleoside</name>
        <dbReference type="ChEBI" id="CHEBI:142355"/>
    </ligand>
</feature>
<sequence length="274" mass="29455">MDINFVRQAADYVLERLQDTPTIGLILGSGLGGIATHIEQAVKIPYADIPHFAVSTAPGHAGCFVAGRLGGKSVICMQGRLHFYEGHSMQDIIFPIRVMKLLGVKTLIATNAAGGINHDFSVGDLMLIQDHINFLGTNPLIGKNDEAFGPRFCDMTYTYTPALREAAQKQAHRMGIDLKTGVYLACSGPSFETPAEIRAFRTWGADAVGMSTVPEVIAAAHCGMQVLAISLITNMAAGMQEQSLNGQEVIELGKARGKLLEQLIENVILYSPSV</sequence>
<dbReference type="InterPro" id="IPR035994">
    <property type="entry name" value="Nucleoside_phosphorylase_sf"/>
</dbReference>
<dbReference type="EC" id="2.4.2.1" evidence="8"/>
<dbReference type="PANTHER" id="PTHR11904:SF9">
    <property type="entry name" value="PURINE NUCLEOSIDE PHOSPHORYLASE-RELATED"/>
    <property type="match status" value="1"/>
</dbReference>
<evidence type="ECO:0000256" key="3">
    <source>
        <dbReference type="ARBA" id="ARBA00006751"/>
    </source>
</evidence>
<evidence type="ECO:0000256" key="9">
    <source>
        <dbReference type="PIRSR" id="PIRSR000477-2"/>
    </source>
</evidence>
<evidence type="ECO:0000256" key="8">
    <source>
        <dbReference type="PIRNR" id="PIRNR000477"/>
    </source>
</evidence>
<dbReference type="NCBIfam" id="TIGR01697">
    <property type="entry name" value="PNPH-PUNA-XAPA"/>
    <property type="match status" value="1"/>
</dbReference>
<dbReference type="InterPro" id="IPR000845">
    <property type="entry name" value="Nucleoside_phosphorylase_d"/>
</dbReference>
<dbReference type="GO" id="GO:0005737">
    <property type="term" value="C:cytoplasm"/>
    <property type="evidence" value="ECO:0007669"/>
    <property type="project" value="TreeGrafter"/>
</dbReference>
<comment type="caution">
    <text evidence="11">The sequence shown here is derived from an EMBL/GenBank/DDBJ whole genome shotgun (WGS) entry which is preliminary data.</text>
</comment>
<evidence type="ECO:0000256" key="6">
    <source>
        <dbReference type="ARBA" id="ARBA00022679"/>
    </source>
</evidence>
<proteinExistence type="inferred from homology"/>
<reference evidence="11" key="1">
    <citation type="journal article" date="2021" name="PeerJ">
        <title>Extensive microbial diversity within the chicken gut microbiome revealed by metagenomics and culture.</title>
        <authorList>
            <person name="Gilroy R."/>
            <person name="Ravi A."/>
            <person name="Getino M."/>
            <person name="Pursley I."/>
            <person name="Horton D.L."/>
            <person name="Alikhan N.F."/>
            <person name="Baker D."/>
            <person name="Gharbi K."/>
            <person name="Hall N."/>
            <person name="Watson M."/>
            <person name="Adriaenssens E.M."/>
            <person name="Foster-Nyarko E."/>
            <person name="Jarju S."/>
            <person name="Secka A."/>
            <person name="Antonio M."/>
            <person name="Oren A."/>
            <person name="Chaudhuri R.R."/>
            <person name="La Ragione R."/>
            <person name="Hildebrand F."/>
            <person name="Pallen M.J."/>
        </authorList>
    </citation>
    <scope>NUCLEOTIDE SEQUENCE</scope>
    <source>
        <strain evidence="11">ChiBcec8-14828</strain>
    </source>
</reference>
<accession>A0A9D2M147</accession>
<feature type="binding site" evidence="9">
    <location>
        <position position="60"/>
    </location>
    <ligand>
        <name>phosphate</name>
        <dbReference type="ChEBI" id="CHEBI:43474"/>
    </ligand>
</feature>
<name>A0A9D2M147_9FIRM</name>
<feature type="binding site" evidence="9">
    <location>
        <position position="29"/>
    </location>
    <ligand>
        <name>phosphate</name>
        <dbReference type="ChEBI" id="CHEBI:43474"/>
    </ligand>
</feature>
<keyword evidence="6 8" id="KW-0808">Transferase</keyword>
<evidence type="ECO:0000256" key="1">
    <source>
        <dbReference type="ARBA" id="ARBA00002678"/>
    </source>
</evidence>
<keyword evidence="5 8" id="KW-0328">Glycosyltransferase</keyword>
<feature type="domain" description="Nucleoside phosphorylase" evidence="10">
    <location>
        <begin position="22"/>
        <end position="268"/>
    </location>
</feature>